<dbReference type="RefSeq" id="WP_045271511.1">
    <property type="nucleotide sequence ID" value="NZ_JYIX01000031.1"/>
</dbReference>
<dbReference type="EMBL" id="JYIX01000031">
    <property type="protein sequence ID" value="KJL33995.1"/>
    <property type="molecule type" value="Genomic_DNA"/>
</dbReference>
<evidence type="ECO:0000256" key="1">
    <source>
        <dbReference type="SAM" id="Phobius"/>
    </source>
</evidence>
<keyword evidence="3" id="KW-1185">Reference proteome</keyword>
<feature type="transmembrane region" description="Helical" evidence="1">
    <location>
        <begin position="72"/>
        <end position="93"/>
    </location>
</feature>
<feature type="transmembrane region" description="Helical" evidence="1">
    <location>
        <begin position="216"/>
        <end position="236"/>
    </location>
</feature>
<keyword evidence="1" id="KW-0472">Membrane</keyword>
<dbReference type="Proteomes" id="UP000033740">
    <property type="component" value="Unassembled WGS sequence"/>
</dbReference>
<protein>
    <submittedName>
        <fullName evidence="2">Uncharacterized protein</fullName>
    </submittedName>
</protein>
<keyword evidence="1" id="KW-1133">Transmembrane helix</keyword>
<feature type="transmembrane region" description="Helical" evidence="1">
    <location>
        <begin position="24"/>
        <end position="41"/>
    </location>
</feature>
<dbReference type="STRING" id="582680.RS86_01432"/>
<gene>
    <name evidence="2" type="ORF">RS86_01432</name>
</gene>
<feature type="transmembrane region" description="Helical" evidence="1">
    <location>
        <begin position="257"/>
        <end position="280"/>
    </location>
</feature>
<sequence>MILAGLILLSVGLADVLRRFLRSRALWIGIAVAGVLVLVLATLGGAYLYAVVGLALAALWVWLLPLDGRPRLSFWPAALLAVLVVALVAFLPARVMTGLFAGRWLATPFGPIGFDLLVLGLGVFAVLLETGNVIVRAALLGERAEIPADIAPEHETRGAGGSAAAGASAGAAAGLVAVPPSAVDPGVPTASEPTPPVPAADQGFRGGRLIGPLERVIVLLLTLFAAYPLLAAMLAAKGIVRFPEISRDGVNGGRAEYFLVGSLVSWVVALGGALLLWWAARAGF</sequence>
<feature type="transmembrane region" description="Helical" evidence="1">
    <location>
        <begin position="46"/>
        <end position="66"/>
    </location>
</feature>
<keyword evidence="1" id="KW-0812">Transmembrane</keyword>
<organism evidence="2 3">
    <name type="scientific">Microbacterium azadirachtae</name>
    <dbReference type="NCBI Taxonomy" id="582680"/>
    <lineage>
        <taxon>Bacteria</taxon>
        <taxon>Bacillati</taxon>
        <taxon>Actinomycetota</taxon>
        <taxon>Actinomycetes</taxon>
        <taxon>Micrococcales</taxon>
        <taxon>Microbacteriaceae</taxon>
        <taxon>Microbacterium</taxon>
    </lineage>
</organism>
<feature type="transmembrane region" description="Helical" evidence="1">
    <location>
        <begin position="105"/>
        <end position="128"/>
    </location>
</feature>
<comment type="caution">
    <text evidence="2">The sequence shown here is derived from an EMBL/GenBank/DDBJ whole genome shotgun (WGS) entry which is preliminary data.</text>
</comment>
<reference evidence="2 3" key="1">
    <citation type="submission" date="2015-02" db="EMBL/GenBank/DDBJ databases">
        <title>Draft genome sequences of ten Microbacterium spp. with emphasis on heavy metal contaminated environments.</title>
        <authorList>
            <person name="Corretto E."/>
        </authorList>
    </citation>
    <scope>NUCLEOTIDE SEQUENCE [LARGE SCALE GENOMIC DNA]</scope>
    <source>
        <strain evidence="2 3">ARN176</strain>
    </source>
</reference>
<dbReference type="PATRIC" id="fig|582680.6.peg.1469"/>
<proteinExistence type="predicted"/>
<accession>A0A0F0LP05</accession>
<evidence type="ECO:0000313" key="2">
    <source>
        <dbReference type="EMBL" id="KJL33995.1"/>
    </source>
</evidence>
<evidence type="ECO:0000313" key="3">
    <source>
        <dbReference type="Proteomes" id="UP000033740"/>
    </source>
</evidence>
<dbReference type="AlphaFoldDB" id="A0A0F0LP05"/>
<name>A0A0F0LP05_9MICO</name>